<comment type="subunit">
    <text evidence="2 10">Homodimer.</text>
</comment>
<dbReference type="EMBL" id="AZEC01000005">
    <property type="protein sequence ID" value="KRL12839.1"/>
    <property type="molecule type" value="Genomic_DNA"/>
</dbReference>
<dbReference type="HAMAP" id="MF_01405">
    <property type="entry name" value="Non_canon_purine_NTPase"/>
    <property type="match status" value="1"/>
</dbReference>
<dbReference type="InterPro" id="IPR029001">
    <property type="entry name" value="ITPase-like_fam"/>
</dbReference>
<keyword evidence="3 10" id="KW-0479">Metal-binding</keyword>
<dbReference type="STRING" id="1423792.FD09_GL002378"/>
<comment type="function">
    <text evidence="10">Pyrophosphatase that catalyzes the hydrolysis of nucleoside triphosphates to their monophosphate derivatives, with a high preference for the non-canonical purine nucleotides XTP (xanthosine triphosphate), dITP (deoxyinosine triphosphate) and ITP. Seems to function as a house-cleaning enzyme that removes non-canonical purine nucleotides from the nucleotide pool, thus preventing their incorporation into DNA/RNA and avoiding chromosomal lesions.</text>
</comment>
<protein>
    <recommendedName>
        <fullName evidence="10">dITP/XTP pyrophosphatase</fullName>
        <ecNumber evidence="10">3.6.1.66</ecNumber>
    </recommendedName>
    <alternativeName>
        <fullName evidence="10">Non-canonical purine NTP pyrophosphatase</fullName>
    </alternativeName>
    <alternativeName>
        <fullName evidence="10">Non-standard purine NTP pyrophosphatase</fullName>
    </alternativeName>
    <alternativeName>
        <fullName evidence="10">Nucleoside-triphosphate diphosphatase</fullName>
    </alternativeName>
    <alternativeName>
        <fullName evidence="10">Nucleoside-triphosphate pyrophosphatase</fullName>
        <shortName evidence="10">NTPase</shortName>
    </alternativeName>
</protein>
<feature type="binding site" evidence="10">
    <location>
        <begin position="185"/>
        <end position="186"/>
    </location>
    <ligand>
        <name>substrate</name>
    </ligand>
</feature>
<dbReference type="OrthoDB" id="9807456at2"/>
<comment type="catalytic activity">
    <reaction evidence="9 10">
        <text>XTP + H2O = XMP + diphosphate + H(+)</text>
        <dbReference type="Rhea" id="RHEA:28610"/>
        <dbReference type="ChEBI" id="CHEBI:15377"/>
        <dbReference type="ChEBI" id="CHEBI:15378"/>
        <dbReference type="ChEBI" id="CHEBI:33019"/>
        <dbReference type="ChEBI" id="CHEBI:57464"/>
        <dbReference type="ChEBI" id="CHEBI:61314"/>
        <dbReference type="EC" id="3.6.1.66"/>
    </reaction>
</comment>
<feature type="binding site" evidence="10">
    <location>
        <position position="74"/>
    </location>
    <ligand>
        <name>substrate</name>
    </ligand>
</feature>
<dbReference type="InterPro" id="IPR002637">
    <property type="entry name" value="RdgB/HAM1"/>
</dbReference>
<comment type="caution">
    <text evidence="10">Lacks conserved residue(s) required for the propagation of feature annotation.</text>
</comment>
<evidence type="ECO:0000256" key="5">
    <source>
        <dbReference type="ARBA" id="ARBA00022801"/>
    </source>
</evidence>
<evidence type="ECO:0000256" key="8">
    <source>
        <dbReference type="ARBA" id="ARBA00051875"/>
    </source>
</evidence>
<evidence type="ECO:0000256" key="1">
    <source>
        <dbReference type="ARBA" id="ARBA00008023"/>
    </source>
</evidence>
<dbReference type="GO" id="GO:0009117">
    <property type="term" value="P:nucleotide metabolic process"/>
    <property type="evidence" value="ECO:0007669"/>
    <property type="project" value="UniProtKB-KW"/>
</dbReference>
<dbReference type="FunFam" id="3.90.950.10:FF:000001">
    <property type="entry name" value="dITP/XTP pyrophosphatase"/>
    <property type="match status" value="1"/>
</dbReference>
<dbReference type="Proteomes" id="UP000051330">
    <property type="component" value="Unassembled WGS sequence"/>
</dbReference>
<dbReference type="GO" id="GO:0036222">
    <property type="term" value="F:XTP diphosphatase activity"/>
    <property type="evidence" value="ECO:0007669"/>
    <property type="project" value="UniProtKB-UniRule"/>
</dbReference>
<dbReference type="PANTHER" id="PTHR11067:SF9">
    <property type="entry name" value="INOSINE TRIPHOSPHATE PYROPHOSPHATASE"/>
    <property type="match status" value="1"/>
</dbReference>
<dbReference type="InterPro" id="IPR020922">
    <property type="entry name" value="dITP/XTP_pyrophosphatase"/>
</dbReference>
<dbReference type="GO" id="GO:0000166">
    <property type="term" value="F:nucleotide binding"/>
    <property type="evidence" value="ECO:0007669"/>
    <property type="project" value="UniProtKB-KW"/>
</dbReference>
<dbReference type="CDD" id="cd00515">
    <property type="entry name" value="HAM1"/>
    <property type="match status" value="1"/>
</dbReference>
<dbReference type="AlphaFoldDB" id="A0A0R1MXC3"/>
<feature type="binding site" evidence="10">
    <location>
        <begin position="11"/>
        <end position="16"/>
    </location>
    <ligand>
        <name>substrate</name>
    </ligand>
</feature>
<comment type="caution">
    <text evidence="12">The sequence shown here is derived from an EMBL/GenBank/DDBJ whole genome shotgun (WGS) entry which is preliminary data.</text>
</comment>
<reference evidence="12 13" key="1">
    <citation type="journal article" date="2015" name="Genome Announc.">
        <title>Expanding the biotechnology potential of lactobacilli through comparative genomics of 213 strains and associated genera.</title>
        <authorList>
            <person name="Sun Z."/>
            <person name="Harris H.M."/>
            <person name="McCann A."/>
            <person name="Guo C."/>
            <person name="Argimon S."/>
            <person name="Zhang W."/>
            <person name="Yang X."/>
            <person name="Jeffery I.B."/>
            <person name="Cooney J.C."/>
            <person name="Kagawa T.F."/>
            <person name="Liu W."/>
            <person name="Song Y."/>
            <person name="Salvetti E."/>
            <person name="Wrobel A."/>
            <person name="Rasinkangas P."/>
            <person name="Parkhill J."/>
            <person name="Rea M.C."/>
            <person name="O'Sullivan O."/>
            <person name="Ritari J."/>
            <person name="Douillard F.P."/>
            <person name="Paul Ross R."/>
            <person name="Yang R."/>
            <person name="Briner A.E."/>
            <person name="Felis G.E."/>
            <person name="de Vos W.M."/>
            <person name="Barrangou R."/>
            <person name="Klaenhammer T.R."/>
            <person name="Caufield P.W."/>
            <person name="Cui Y."/>
            <person name="Zhang H."/>
            <person name="O'Toole P.W."/>
        </authorList>
    </citation>
    <scope>NUCLEOTIDE SEQUENCE [LARGE SCALE GENOMIC DNA]</scope>
    <source>
        <strain evidence="12 13">DSM 12744</strain>
    </source>
</reference>
<keyword evidence="13" id="KW-1185">Reference proteome</keyword>
<proteinExistence type="inferred from homology"/>
<dbReference type="PATRIC" id="fig|1423792.3.peg.2424"/>
<keyword evidence="5 10" id="KW-0378">Hydrolase</keyword>
<evidence type="ECO:0000256" key="2">
    <source>
        <dbReference type="ARBA" id="ARBA00011738"/>
    </source>
</evidence>
<evidence type="ECO:0000256" key="4">
    <source>
        <dbReference type="ARBA" id="ARBA00022741"/>
    </source>
</evidence>
<dbReference type="NCBIfam" id="TIGR00042">
    <property type="entry name" value="RdgB/HAM1 family non-canonical purine NTP pyrophosphatase"/>
    <property type="match status" value="1"/>
</dbReference>
<evidence type="ECO:0000256" key="10">
    <source>
        <dbReference type="HAMAP-Rule" id="MF_01405"/>
    </source>
</evidence>
<evidence type="ECO:0000256" key="3">
    <source>
        <dbReference type="ARBA" id="ARBA00022723"/>
    </source>
</evidence>
<dbReference type="GO" id="GO:0035870">
    <property type="term" value="F:dITP diphosphatase activity"/>
    <property type="evidence" value="ECO:0007669"/>
    <property type="project" value="UniProtKB-UniRule"/>
</dbReference>
<accession>A0A0R1MXC3</accession>
<gene>
    <name evidence="12" type="ORF">FD09_GL002378</name>
</gene>
<dbReference type="RefSeq" id="WP_057819628.1">
    <property type="nucleotide sequence ID" value="NZ_AZEC01000005.1"/>
</dbReference>
<comment type="catalytic activity">
    <reaction evidence="8 10">
        <text>dITP + H2O = dIMP + diphosphate + H(+)</text>
        <dbReference type="Rhea" id="RHEA:28342"/>
        <dbReference type="ChEBI" id="CHEBI:15377"/>
        <dbReference type="ChEBI" id="CHEBI:15378"/>
        <dbReference type="ChEBI" id="CHEBI:33019"/>
        <dbReference type="ChEBI" id="CHEBI:61194"/>
        <dbReference type="ChEBI" id="CHEBI:61382"/>
        <dbReference type="EC" id="3.6.1.66"/>
    </reaction>
</comment>
<comment type="catalytic activity">
    <reaction evidence="10">
        <text>ITP + H2O = IMP + diphosphate + H(+)</text>
        <dbReference type="Rhea" id="RHEA:29399"/>
        <dbReference type="ChEBI" id="CHEBI:15377"/>
        <dbReference type="ChEBI" id="CHEBI:15378"/>
        <dbReference type="ChEBI" id="CHEBI:33019"/>
        <dbReference type="ChEBI" id="CHEBI:58053"/>
        <dbReference type="ChEBI" id="CHEBI:61402"/>
        <dbReference type="EC" id="3.6.1.66"/>
    </reaction>
</comment>
<evidence type="ECO:0000256" key="6">
    <source>
        <dbReference type="ARBA" id="ARBA00022842"/>
    </source>
</evidence>
<comment type="cofactor">
    <cofactor evidence="10">
        <name>Mg(2+)</name>
        <dbReference type="ChEBI" id="CHEBI:18420"/>
    </cofactor>
    <text evidence="10">Binds 1 Mg(2+) ion per subunit.</text>
</comment>
<sequence length="207" mass="22891">MAVPRTLVVATKNPGKAREFAKSFASSGITIHTLLDYPNAQQVNETGTTFEENARLKADHFAHVLQLPVLADDSGLMVDALHGQPGIRSARFAGDHNDAANNAKLLVEMGGMPEEQRGATFHSTLVMAWPDRPADDLVVVGETRGQILTVPRGDNQFGYDPLFFYPPKQKSFAEMSPDEKNEISHRGLALKKLAIVWPDWWQKEEAK</sequence>
<evidence type="ECO:0000313" key="12">
    <source>
        <dbReference type="EMBL" id="KRL12839.1"/>
    </source>
</evidence>
<comment type="similarity">
    <text evidence="1 10 11">Belongs to the HAM1 NTPase family.</text>
</comment>
<dbReference type="PANTHER" id="PTHR11067">
    <property type="entry name" value="INOSINE TRIPHOSPHATE PYROPHOSPHATASE/HAM1 PROTEIN"/>
    <property type="match status" value="1"/>
</dbReference>
<keyword evidence="6 10" id="KW-0460">Magnesium</keyword>
<keyword evidence="7 10" id="KW-0546">Nucleotide metabolism</keyword>
<name>A0A0R1MXC3_9LACO</name>
<keyword evidence="4 10" id="KW-0547">Nucleotide-binding</keyword>
<evidence type="ECO:0000256" key="7">
    <source>
        <dbReference type="ARBA" id="ARBA00023080"/>
    </source>
</evidence>
<dbReference type="GO" id="GO:0009146">
    <property type="term" value="P:purine nucleoside triphosphate catabolic process"/>
    <property type="evidence" value="ECO:0007669"/>
    <property type="project" value="UniProtKB-UniRule"/>
</dbReference>
<dbReference type="SUPFAM" id="SSF52972">
    <property type="entry name" value="ITPase-like"/>
    <property type="match status" value="1"/>
</dbReference>
<dbReference type="EC" id="3.6.1.66" evidence="10"/>
<dbReference type="GO" id="GO:0017111">
    <property type="term" value="F:ribonucleoside triphosphate phosphatase activity"/>
    <property type="evidence" value="ECO:0007669"/>
    <property type="project" value="InterPro"/>
</dbReference>
<dbReference type="NCBIfam" id="NF011397">
    <property type="entry name" value="PRK14822.1"/>
    <property type="match status" value="1"/>
</dbReference>
<dbReference type="Gene3D" id="3.90.950.10">
    <property type="match status" value="1"/>
</dbReference>
<dbReference type="Pfam" id="PF01725">
    <property type="entry name" value="Ham1p_like"/>
    <property type="match status" value="1"/>
</dbReference>
<dbReference type="GO" id="GO:0046872">
    <property type="term" value="F:metal ion binding"/>
    <property type="evidence" value="ECO:0007669"/>
    <property type="project" value="UniProtKB-KW"/>
</dbReference>
<organism evidence="12 13">
    <name type="scientific">Schleiferilactobacillus perolens DSM 12744</name>
    <dbReference type="NCBI Taxonomy" id="1423792"/>
    <lineage>
        <taxon>Bacteria</taxon>
        <taxon>Bacillati</taxon>
        <taxon>Bacillota</taxon>
        <taxon>Bacilli</taxon>
        <taxon>Lactobacillales</taxon>
        <taxon>Lactobacillaceae</taxon>
        <taxon>Schleiferilactobacillus</taxon>
    </lineage>
</organism>
<evidence type="ECO:0000313" key="13">
    <source>
        <dbReference type="Proteomes" id="UP000051330"/>
    </source>
</evidence>
<feature type="binding site" evidence="10">
    <location>
        <begin position="157"/>
        <end position="160"/>
    </location>
    <ligand>
        <name>substrate</name>
    </ligand>
</feature>
<feature type="binding site" evidence="10">
    <location>
        <position position="180"/>
    </location>
    <ligand>
        <name>substrate</name>
    </ligand>
</feature>
<feature type="binding site" evidence="10">
    <location>
        <position position="73"/>
    </location>
    <ligand>
        <name>Mg(2+)</name>
        <dbReference type="ChEBI" id="CHEBI:18420"/>
    </ligand>
</feature>
<feature type="active site" description="Proton acceptor" evidence="10">
    <location>
        <position position="73"/>
    </location>
</feature>
<evidence type="ECO:0000256" key="11">
    <source>
        <dbReference type="RuleBase" id="RU003781"/>
    </source>
</evidence>
<evidence type="ECO:0000256" key="9">
    <source>
        <dbReference type="ARBA" id="ARBA00052017"/>
    </source>
</evidence>
<dbReference type="GO" id="GO:0036220">
    <property type="term" value="F:ITP diphosphatase activity"/>
    <property type="evidence" value="ECO:0007669"/>
    <property type="project" value="UniProtKB-UniRule"/>
</dbReference>
<dbReference type="GO" id="GO:0005829">
    <property type="term" value="C:cytosol"/>
    <property type="evidence" value="ECO:0007669"/>
    <property type="project" value="TreeGrafter"/>
</dbReference>